<feature type="compositionally biased region" description="Basic and acidic residues" evidence="2">
    <location>
        <begin position="114"/>
        <end position="127"/>
    </location>
</feature>
<sequence>MNIDKLEFQAYIDRLFDRLDILEEKIDSLQRKKNCIEGEELLDNQDILFEFNISDRSLQRLRASHKLLYYLIHGKANYKLSDVNRYLRDLLREKAGCKARQRQISPKKARKGQKRPESQKRPKENKTKQIVGFTENYK</sequence>
<gene>
    <name evidence="3" type="ORF">SDC9_85503</name>
</gene>
<dbReference type="AlphaFoldDB" id="A0A644ZJJ9"/>
<reference evidence="3" key="1">
    <citation type="submission" date="2019-08" db="EMBL/GenBank/DDBJ databases">
        <authorList>
            <person name="Kucharzyk K."/>
            <person name="Murdoch R.W."/>
            <person name="Higgins S."/>
            <person name="Loffler F."/>
        </authorList>
    </citation>
    <scope>NUCLEOTIDE SEQUENCE</scope>
</reference>
<dbReference type="PANTHER" id="PTHR34585">
    <property type="match status" value="1"/>
</dbReference>
<protein>
    <recommendedName>
        <fullName evidence="4">Helix-turn-helix domain-containing protein</fullName>
    </recommendedName>
</protein>
<accession>A0A644ZJJ9</accession>
<comment type="caution">
    <text evidence="3">The sequence shown here is derived from an EMBL/GenBank/DDBJ whole genome shotgun (WGS) entry which is preliminary data.</text>
</comment>
<feature type="coiled-coil region" evidence="1">
    <location>
        <begin position="12"/>
        <end position="39"/>
    </location>
</feature>
<organism evidence="3">
    <name type="scientific">bioreactor metagenome</name>
    <dbReference type="NCBI Taxonomy" id="1076179"/>
    <lineage>
        <taxon>unclassified sequences</taxon>
        <taxon>metagenomes</taxon>
        <taxon>ecological metagenomes</taxon>
    </lineage>
</organism>
<evidence type="ECO:0000313" key="3">
    <source>
        <dbReference type="EMBL" id="MPM38873.1"/>
    </source>
</evidence>
<feature type="compositionally biased region" description="Basic residues" evidence="2">
    <location>
        <begin position="97"/>
        <end position="113"/>
    </location>
</feature>
<keyword evidence="1" id="KW-0175">Coiled coil</keyword>
<evidence type="ECO:0008006" key="4">
    <source>
        <dbReference type="Google" id="ProtNLM"/>
    </source>
</evidence>
<dbReference type="EMBL" id="VSSQ01008440">
    <property type="protein sequence ID" value="MPM38873.1"/>
    <property type="molecule type" value="Genomic_DNA"/>
</dbReference>
<evidence type="ECO:0000256" key="2">
    <source>
        <dbReference type="SAM" id="MobiDB-lite"/>
    </source>
</evidence>
<name>A0A644ZJJ9_9ZZZZ</name>
<feature type="region of interest" description="Disordered" evidence="2">
    <location>
        <begin position="96"/>
        <end position="138"/>
    </location>
</feature>
<evidence type="ECO:0000256" key="1">
    <source>
        <dbReference type="SAM" id="Coils"/>
    </source>
</evidence>
<dbReference type="PANTHER" id="PTHR34585:SF22">
    <property type="entry name" value="HELIX-TURN-HELIX DOMAIN-CONTAINING PROTEIN"/>
    <property type="match status" value="1"/>
</dbReference>
<proteinExistence type="predicted"/>